<evidence type="ECO:0000256" key="8">
    <source>
        <dbReference type="ARBA" id="ARBA00023315"/>
    </source>
</evidence>
<evidence type="ECO:0000256" key="9">
    <source>
        <dbReference type="HAMAP-Rule" id="MF_01148"/>
    </source>
</evidence>
<accession>C0QHH7</accession>
<protein>
    <recommendedName>
        <fullName evidence="9">Apolipoprotein N-acyltransferase</fullName>
        <shortName evidence="9">ALP N-acyltransferase</shortName>
        <ecNumber evidence="9">2.3.1.269</ecNumber>
    </recommendedName>
</protein>
<dbReference type="NCBIfam" id="TIGR00546">
    <property type="entry name" value="lnt"/>
    <property type="match status" value="1"/>
</dbReference>
<feature type="domain" description="CN hydrolase" evidence="10">
    <location>
        <begin position="239"/>
        <end position="483"/>
    </location>
</feature>
<evidence type="ECO:0000313" key="11">
    <source>
        <dbReference type="EMBL" id="ACN17836.1"/>
    </source>
</evidence>
<dbReference type="HOGENOM" id="CLU_019563_1_2_7"/>
<comment type="similarity">
    <text evidence="2 9">Belongs to the CN hydrolase family. Apolipoprotein N-acyltransferase subfamily.</text>
</comment>
<gene>
    <name evidence="9" type="primary">lnt</name>
    <name evidence="11" type="ordered locus">HRM2_47870</name>
</gene>
<dbReference type="AlphaFoldDB" id="C0QHH7"/>
<dbReference type="InterPro" id="IPR036526">
    <property type="entry name" value="C-N_Hydrolase_sf"/>
</dbReference>
<dbReference type="EMBL" id="CP001087">
    <property type="protein sequence ID" value="ACN17836.1"/>
    <property type="molecule type" value="Genomic_DNA"/>
</dbReference>
<evidence type="ECO:0000256" key="7">
    <source>
        <dbReference type="ARBA" id="ARBA00023136"/>
    </source>
</evidence>
<dbReference type="InterPro" id="IPR045378">
    <property type="entry name" value="LNT_N"/>
</dbReference>
<keyword evidence="8 9" id="KW-0012">Acyltransferase</keyword>
<feature type="transmembrane region" description="Helical" evidence="9">
    <location>
        <begin position="169"/>
        <end position="188"/>
    </location>
</feature>
<organism evidence="11 12">
    <name type="scientific">Desulforapulum autotrophicum (strain ATCC 43914 / DSM 3382 / VKM B-1955 / HRM2)</name>
    <name type="common">Desulfobacterium autotrophicum</name>
    <dbReference type="NCBI Taxonomy" id="177437"/>
    <lineage>
        <taxon>Bacteria</taxon>
        <taxon>Pseudomonadati</taxon>
        <taxon>Thermodesulfobacteriota</taxon>
        <taxon>Desulfobacteria</taxon>
        <taxon>Desulfobacterales</taxon>
        <taxon>Desulfobacteraceae</taxon>
        <taxon>Desulforapulum</taxon>
    </lineage>
</organism>
<evidence type="ECO:0000256" key="5">
    <source>
        <dbReference type="ARBA" id="ARBA00022692"/>
    </source>
</evidence>
<evidence type="ECO:0000313" key="12">
    <source>
        <dbReference type="Proteomes" id="UP000000442"/>
    </source>
</evidence>
<keyword evidence="4 9" id="KW-0808">Transferase</keyword>
<dbReference type="KEGG" id="dat:HRM2_47870"/>
<name>C0QHH7_DESAH</name>
<feature type="transmembrane region" description="Helical" evidence="9">
    <location>
        <begin position="83"/>
        <end position="116"/>
    </location>
</feature>
<proteinExistence type="inferred from homology"/>
<dbReference type="HAMAP" id="MF_01148">
    <property type="entry name" value="Lnt"/>
    <property type="match status" value="1"/>
</dbReference>
<feature type="transmembrane region" description="Helical" evidence="9">
    <location>
        <begin position="12"/>
        <end position="30"/>
    </location>
</feature>
<dbReference type="GO" id="GO:0005886">
    <property type="term" value="C:plasma membrane"/>
    <property type="evidence" value="ECO:0007669"/>
    <property type="project" value="UniProtKB-SubCell"/>
</dbReference>
<feature type="transmembrane region" description="Helical" evidence="9">
    <location>
        <begin position="200"/>
        <end position="219"/>
    </location>
</feature>
<dbReference type="InterPro" id="IPR004563">
    <property type="entry name" value="Apolipo_AcylTrfase"/>
</dbReference>
<comment type="pathway">
    <text evidence="9">Protein modification; lipoprotein biosynthesis (N-acyl transfer).</text>
</comment>
<dbReference type="PROSITE" id="PS50263">
    <property type="entry name" value="CN_HYDROLASE"/>
    <property type="match status" value="1"/>
</dbReference>
<dbReference type="Pfam" id="PF20154">
    <property type="entry name" value="LNT_N"/>
    <property type="match status" value="1"/>
</dbReference>
<dbReference type="InterPro" id="IPR003010">
    <property type="entry name" value="C-N_Hydrolase"/>
</dbReference>
<evidence type="ECO:0000256" key="2">
    <source>
        <dbReference type="ARBA" id="ARBA00010065"/>
    </source>
</evidence>
<keyword evidence="9" id="KW-0997">Cell inner membrane</keyword>
<evidence type="ECO:0000259" key="10">
    <source>
        <dbReference type="PROSITE" id="PS50263"/>
    </source>
</evidence>
<dbReference type="Gene3D" id="3.60.110.10">
    <property type="entry name" value="Carbon-nitrogen hydrolase"/>
    <property type="match status" value="1"/>
</dbReference>
<comment type="catalytic activity">
    <reaction evidence="9">
        <text>N-terminal S-1,2-diacyl-sn-glyceryl-L-cysteinyl-[lipoprotein] + a glycerophospholipid = N-acyl-S-1,2-diacyl-sn-glyceryl-L-cysteinyl-[lipoprotein] + a 2-acyl-sn-glycero-3-phospholipid + H(+)</text>
        <dbReference type="Rhea" id="RHEA:48228"/>
        <dbReference type="Rhea" id="RHEA-COMP:14681"/>
        <dbReference type="Rhea" id="RHEA-COMP:14684"/>
        <dbReference type="ChEBI" id="CHEBI:15378"/>
        <dbReference type="ChEBI" id="CHEBI:136912"/>
        <dbReference type="ChEBI" id="CHEBI:140656"/>
        <dbReference type="ChEBI" id="CHEBI:140657"/>
        <dbReference type="ChEBI" id="CHEBI:140660"/>
        <dbReference type="EC" id="2.3.1.269"/>
    </reaction>
</comment>
<dbReference type="UniPathway" id="UPA00666"/>
<keyword evidence="6 9" id="KW-1133">Transmembrane helix</keyword>
<keyword evidence="3 9" id="KW-1003">Cell membrane</keyword>
<feature type="transmembrane region" description="Helical" evidence="9">
    <location>
        <begin position="489"/>
        <end position="511"/>
    </location>
</feature>
<comment type="function">
    <text evidence="9">Catalyzes the phospholipid dependent N-acylation of the N-terminal cysteine of apolipoprotein, the last step in lipoprotein maturation.</text>
</comment>
<dbReference type="Proteomes" id="UP000000442">
    <property type="component" value="Chromosome"/>
</dbReference>
<comment type="subcellular location">
    <subcellularLocation>
        <location evidence="9">Cell inner membrane</location>
        <topology evidence="9">Multi-pass membrane protein</topology>
    </subcellularLocation>
    <subcellularLocation>
        <location evidence="1">Cell membrane</location>
        <topology evidence="1">Multi-pass membrane protein</topology>
    </subcellularLocation>
</comment>
<keyword evidence="5 9" id="KW-0812">Transmembrane</keyword>
<dbReference type="Pfam" id="PF00795">
    <property type="entry name" value="CN_hydrolase"/>
    <property type="match status" value="1"/>
</dbReference>
<dbReference type="PANTHER" id="PTHR38686">
    <property type="entry name" value="APOLIPOPROTEIN N-ACYLTRANSFERASE"/>
    <property type="match status" value="1"/>
</dbReference>
<keyword evidence="7 9" id="KW-0472">Membrane</keyword>
<evidence type="ECO:0000256" key="1">
    <source>
        <dbReference type="ARBA" id="ARBA00004651"/>
    </source>
</evidence>
<dbReference type="eggNOG" id="COG0815">
    <property type="taxonomic scope" value="Bacteria"/>
</dbReference>
<dbReference type="GO" id="GO:0042158">
    <property type="term" value="P:lipoprotein biosynthetic process"/>
    <property type="evidence" value="ECO:0007669"/>
    <property type="project" value="UniProtKB-UniRule"/>
</dbReference>
<dbReference type="GO" id="GO:0016410">
    <property type="term" value="F:N-acyltransferase activity"/>
    <property type="evidence" value="ECO:0007669"/>
    <property type="project" value="UniProtKB-UniRule"/>
</dbReference>
<dbReference type="CDD" id="cd07571">
    <property type="entry name" value="ALP_N-acyl_transferase"/>
    <property type="match status" value="1"/>
</dbReference>
<sequence length="519" mass="56743">MNQQPAGANHLLSGAFSAALSAILLTLAFPGPGLDWVAWVALVPLMVAVQGMAPKQGFYLGLGAGVVHFVSLLYWIVPTIQTYGGISLVLAISVLVLLAFYLALYVGLFCAGMTLFSRHSIWMPLGAGALWVGGEYLRASLFTGFPWGLLGSCLYTQTTLIQVADLTGVYGVSFVIVMVNASLARAWVLHGTKNSLGRVAVSMIPCVVALVLVVAYGRMRVAEMDLAMDGAEKTRVSVVQGNISQAEKWDLQYQESTVDTYCDLSRQAATEKPDLIVWPETALPFYYGLDQALSDRVDQCIRQVKTWFLVGSPALGENSQGYTYYNRAHMINRFSVTTDRYDKVHLVPFGEYVPLGRYLSFLGKLTAQAGDFTPGKKQSLPLRYDRGSAGVLICFEVIFPGLARNMVNNGAKILVTITNDAWFGRTSAPAQHFSMAVFRAIENRRAVARAANTGISGFIDPLGRIMATTDLYTRTTLTRSLPMVNTVTLYSIAGDWFAMICLVAMALVFMVKRGFRKVF</sequence>
<dbReference type="SUPFAM" id="SSF56317">
    <property type="entry name" value="Carbon-nitrogen hydrolase"/>
    <property type="match status" value="1"/>
</dbReference>
<feature type="transmembrane region" description="Helical" evidence="9">
    <location>
        <begin position="58"/>
        <end position="77"/>
    </location>
</feature>
<evidence type="ECO:0000256" key="4">
    <source>
        <dbReference type="ARBA" id="ARBA00022679"/>
    </source>
</evidence>
<feature type="transmembrane region" description="Helical" evidence="9">
    <location>
        <begin position="36"/>
        <end position="53"/>
    </location>
</feature>
<dbReference type="PANTHER" id="PTHR38686:SF1">
    <property type="entry name" value="APOLIPOPROTEIN N-ACYLTRANSFERASE"/>
    <property type="match status" value="1"/>
</dbReference>
<keyword evidence="12" id="KW-1185">Reference proteome</keyword>
<dbReference type="STRING" id="177437.HRM2_47870"/>
<dbReference type="RefSeq" id="WP_015906546.1">
    <property type="nucleotide sequence ID" value="NC_012108.1"/>
</dbReference>
<feature type="transmembrane region" description="Helical" evidence="9">
    <location>
        <begin position="136"/>
        <end position="157"/>
    </location>
</feature>
<reference evidence="11 12" key="1">
    <citation type="journal article" date="2009" name="Environ. Microbiol.">
        <title>Genome sequence of Desulfobacterium autotrophicum HRM2, a marine sulfate reducer oxidizing organic carbon completely to carbon dioxide.</title>
        <authorList>
            <person name="Strittmatter A.W."/>
            <person name="Liesegang H."/>
            <person name="Rabus R."/>
            <person name="Decker I."/>
            <person name="Amann J."/>
            <person name="Andres S."/>
            <person name="Henne A."/>
            <person name="Fricke W.F."/>
            <person name="Martinez-Arias R."/>
            <person name="Bartels D."/>
            <person name="Goesmann A."/>
            <person name="Krause L."/>
            <person name="Puehler A."/>
            <person name="Klenk H.P."/>
            <person name="Richter M."/>
            <person name="Schuler M."/>
            <person name="Gloeckner F.O."/>
            <person name="Meyerdierks A."/>
            <person name="Gottschalk G."/>
            <person name="Amann R."/>
        </authorList>
    </citation>
    <scope>NUCLEOTIDE SEQUENCE [LARGE SCALE GENOMIC DNA]</scope>
    <source>
        <strain evidence="12">ATCC 43914 / DSM 3382 / HRM2</strain>
    </source>
</reference>
<dbReference type="EC" id="2.3.1.269" evidence="9"/>
<evidence type="ECO:0000256" key="3">
    <source>
        <dbReference type="ARBA" id="ARBA00022475"/>
    </source>
</evidence>
<evidence type="ECO:0000256" key="6">
    <source>
        <dbReference type="ARBA" id="ARBA00022989"/>
    </source>
</evidence>